<name>A0A9P4QH09_9PEZI</name>
<keyword evidence="3 6" id="KW-1133">Transmembrane helix</keyword>
<dbReference type="Pfam" id="PF03595">
    <property type="entry name" value="SLAC1"/>
    <property type="match status" value="2"/>
</dbReference>
<dbReference type="GO" id="GO:0015140">
    <property type="term" value="F:malate transmembrane transporter activity"/>
    <property type="evidence" value="ECO:0007669"/>
    <property type="project" value="InterPro"/>
</dbReference>
<proteinExistence type="predicted"/>
<organism evidence="7 8">
    <name type="scientific">Polychaeton citri CBS 116435</name>
    <dbReference type="NCBI Taxonomy" id="1314669"/>
    <lineage>
        <taxon>Eukaryota</taxon>
        <taxon>Fungi</taxon>
        <taxon>Dikarya</taxon>
        <taxon>Ascomycota</taxon>
        <taxon>Pezizomycotina</taxon>
        <taxon>Dothideomycetes</taxon>
        <taxon>Dothideomycetidae</taxon>
        <taxon>Capnodiales</taxon>
        <taxon>Capnodiaceae</taxon>
        <taxon>Polychaeton</taxon>
    </lineage>
</organism>
<evidence type="ECO:0000313" key="8">
    <source>
        <dbReference type="Proteomes" id="UP000799441"/>
    </source>
</evidence>
<dbReference type="GO" id="GO:0016020">
    <property type="term" value="C:membrane"/>
    <property type="evidence" value="ECO:0007669"/>
    <property type="project" value="UniProtKB-SubCell"/>
</dbReference>
<evidence type="ECO:0000256" key="2">
    <source>
        <dbReference type="ARBA" id="ARBA00022692"/>
    </source>
</evidence>
<evidence type="ECO:0000256" key="6">
    <source>
        <dbReference type="SAM" id="Phobius"/>
    </source>
</evidence>
<reference evidence="7" key="1">
    <citation type="journal article" date="2020" name="Stud. Mycol.">
        <title>101 Dothideomycetes genomes: a test case for predicting lifestyles and emergence of pathogens.</title>
        <authorList>
            <person name="Haridas S."/>
            <person name="Albert R."/>
            <person name="Binder M."/>
            <person name="Bloem J."/>
            <person name="Labutti K."/>
            <person name="Salamov A."/>
            <person name="Andreopoulos B."/>
            <person name="Baker S."/>
            <person name="Barry K."/>
            <person name="Bills G."/>
            <person name="Bluhm B."/>
            <person name="Cannon C."/>
            <person name="Castanera R."/>
            <person name="Culley D."/>
            <person name="Daum C."/>
            <person name="Ezra D."/>
            <person name="Gonzalez J."/>
            <person name="Henrissat B."/>
            <person name="Kuo A."/>
            <person name="Liang C."/>
            <person name="Lipzen A."/>
            <person name="Lutzoni F."/>
            <person name="Magnuson J."/>
            <person name="Mondo S."/>
            <person name="Nolan M."/>
            <person name="Ohm R."/>
            <person name="Pangilinan J."/>
            <person name="Park H.-J."/>
            <person name="Ramirez L."/>
            <person name="Alfaro M."/>
            <person name="Sun H."/>
            <person name="Tritt A."/>
            <person name="Yoshinaga Y."/>
            <person name="Zwiers L.-H."/>
            <person name="Turgeon B."/>
            <person name="Goodwin S."/>
            <person name="Spatafora J."/>
            <person name="Crous P."/>
            <person name="Grigoriev I."/>
        </authorList>
    </citation>
    <scope>NUCLEOTIDE SEQUENCE</scope>
    <source>
        <strain evidence="7">CBS 116435</strain>
    </source>
</reference>
<feature type="transmembrane region" description="Helical" evidence="6">
    <location>
        <begin position="121"/>
        <end position="145"/>
    </location>
</feature>
<keyword evidence="4 6" id="KW-0472">Membrane</keyword>
<evidence type="ECO:0000256" key="1">
    <source>
        <dbReference type="ARBA" id="ARBA00004141"/>
    </source>
</evidence>
<dbReference type="AlphaFoldDB" id="A0A9P4QH09"/>
<dbReference type="EMBL" id="MU003770">
    <property type="protein sequence ID" value="KAF2724729.1"/>
    <property type="molecule type" value="Genomic_DNA"/>
</dbReference>
<sequence>MQLSLKRRGNQDELSVNEPDASHSEKAPNTQNSEAVPLKERIRHFTWAWFNFPLGTGGIALLLAETPHRFNGLDTIGKIVYIFDLFMFVLLCIGITTRFVMDPSAFLGGMQAYGVPNVGPWLPVVCRVIFWWYIACTFLLAVGMYLHLFTAPPERLTIQSMTPGWLLPIFPIMVSGTMASSILPTQPDVQRLAIVTAGVTMQGLGWMVAFLTFSFYLHRLLQYGLPAPNLRPGMFMAVGPPSFTGLALIGISKGIPENYDYFAVHPNAITILQNMGLFTGIFLWALGKLLLGWTSLMSEMTCGLMPTTAFWFFCIALLAVLSRANEMSFYLVWWAFIFPNVGFTIATIQIGHGLSGSQGILWVASIMTILLVAMWLFVMVMNVRAVWKRQIMMPGMDEDKDAYKDDDLKHGIHVPP</sequence>
<gene>
    <name evidence="7" type="ORF">K431DRAFT_291380</name>
</gene>
<dbReference type="PANTHER" id="PTHR31162">
    <property type="entry name" value="MALIC ACID TRANSPORT PROTEIN-RELATED"/>
    <property type="match status" value="1"/>
</dbReference>
<evidence type="ECO:0000313" key="7">
    <source>
        <dbReference type="EMBL" id="KAF2724729.1"/>
    </source>
</evidence>
<keyword evidence="8" id="KW-1185">Reference proteome</keyword>
<dbReference type="OrthoDB" id="2901184at2759"/>
<comment type="caution">
    <text evidence="7">The sequence shown here is derived from an EMBL/GenBank/DDBJ whole genome shotgun (WGS) entry which is preliminary data.</text>
</comment>
<evidence type="ECO:0000256" key="3">
    <source>
        <dbReference type="ARBA" id="ARBA00022989"/>
    </source>
</evidence>
<feature type="transmembrane region" description="Helical" evidence="6">
    <location>
        <begin position="271"/>
        <end position="291"/>
    </location>
</feature>
<evidence type="ECO:0000256" key="5">
    <source>
        <dbReference type="SAM" id="MobiDB-lite"/>
    </source>
</evidence>
<feature type="transmembrane region" description="Helical" evidence="6">
    <location>
        <begin position="165"/>
        <end position="185"/>
    </location>
</feature>
<feature type="region of interest" description="Disordered" evidence="5">
    <location>
        <begin position="1"/>
        <end position="33"/>
    </location>
</feature>
<dbReference type="PANTHER" id="PTHR31162:SF0">
    <property type="entry name" value="MALIC ACID TRANSPORT PROTEIN"/>
    <property type="match status" value="1"/>
</dbReference>
<feature type="transmembrane region" description="Helical" evidence="6">
    <location>
        <begin position="303"/>
        <end position="321"/>
    </location>
</feature>
<comment type="subcellular location">
    <subcellularLocation>
        <location evidence="1">Membrane</location>
        <topology evidence="1">Multi-pass membrane protein</topology>
    </subcellularLocation>
</comment>
<feature type="transmembrane region" description="Helical" evidence="6">
    <location>
        <begin position="47"/>
        <end position="64"/>
    </location>
</feature>
<accession>A0A9P4QH09</accession>
<dbReference type="Gene3D" id="1.50.10.150">
    <property type="entry name" value="Voltage-dependent anion channel"/>
    <property type="match status" value="1"/>
</dbReference>
<evidence type="ECO:0000256" key="4">
    <source>
        <dbReference type="ARBA" id="ARBA00023136"/>
    </source>
</evidence>
<feature type="transmembrane region" description="Helical" evidence="6">
    <location>
        <begin position="360"/>
        <end position="383"/>
    </location>
</feature>
<protein>
    <recommendedName>
        <fullName evidence="9">C4-dicarboxylate transporter/malic acid transport protein</fullName>
    </recommendedName>
</protein>
<feature type="transmembrane region" description="Helical" evidence="6">
    <location>
        <begin position="328"/>
        <end position="348"/>
    </location>
</feature>
<dbReference type="InterPro" id="IPR030185">
    <property type="entry name" value="Mae1"/>
</dbReference>
<dbReference type="Proteomes" id="UP000799441">
    <property type="component" value="Unassembled WGS sequence"/>
</dbReference>
<dbReference type="InterPro" id="IPR004695">
    <property type="entry name" value="SLAC1/Mae1/Ssu1/TehA"/>
</dbReference>
<dbReference type="InterPro" id="IPR038665">
    <property type="entry name" value="Voltage-dep_anion_channel_sf"/>
</dbReference>
<feature type="transmembrane region" description="Helical" evidence="6">
    <location>
        <begin position="192"/>
        <end position="213"/>
    </location>
</feature>
<dbReference type="CDD" id="cd09317">
    <property type="entry name" value="TDT_Mae1_like"/>
    <property type="match status" value="1"/>
</dbReference>
<keyword evidence="2 6" id="KW-0812">Transmembrane</keyword>
<feature type="transmembrane region" description="Helical" evidence="6">
    <location>
        <begin position="233"/>
        <end position="251"/>
    </location>
</feature>
<evidence type="ECO:0008006" key="9">
    <source>
        <dbReference type="Google" id="ProtNLM"/>
    </source>
</evidence>
<feature type="transmembrane region" description="Helical" evidence="6">
    <location>
        <begin position="79"/>
        <end position="100"/>
    </location>
</feature>